<comment type="caution">
    <text evidence="5">The sequence shown here is derived from an EMBL/GenBank/DDBJ whole genome shotgun (WGS) entry which is preliminary data.</text>
</comment>
<sequence>MMVRYSISALALGLAWGLAPAPSQAQDAAAPAAPAVAAPVAAPAAARSQPRRAGVQRQAPPNVSVPLGGQEVIEASAGLRRIAVGNPQVADVTFVGGRLRIVGLTEGSTDIFLWSGNDQPDRIRVSVAAGLDAARAAAASDPALANARPSSEGGRIVLEGQVPDLDAHRRLTAPLRGREGVIDNTAVTGETVVAVEVMFAAVQATRLQQFGFNFRSLGTSVQGSITAPGASASSTGIGGNTYVPGNLGSSTPSLAALAGTAASMASPMSSAFGLLLGNSSNNILAAISALASTNFAQVLAQPTLLVRSGEQASFLAGGEIPVPTPLVGAGFNTVTVEYRPFGVRLEVAATVNSAGRITLRVNPEVSELDYTNAVTLSGFNIPAFRKRSASTTVELASGQSFMLAGMTLSNTSNLGDRIPALGQLPVIGALFSRTNASRETQELVIIATPRLVRPIDNARLPTAFTRREQIPGTLDMILQRNTPEEQAARFGLMR</sequence>
<dbReference type="Pfam" id="PF13629">
    <property type="entry name" value="T2SS-T3SS_pil_N"/>
    <property type="match status" value="1"/>
</dbReference>
<evidence type="ECO:0000259" key="4">
    <source>
        <dbReference type="Pfam" id="PF13629"/>
    </source>
</evidence>
<dbReference type="InterPro" id="IPR004846">
    <property type="entry name" value="T2SS/T3SS_dom"/>
</dbReference>
<feature type="signal peptide" evidence="2">
    <location>
        <begin position="1"/>
        <end position="25"/>
    </location>
</feature>
<evidence type="ECO:0000313" key="5">
    <source>
        <dbReference type="EMBL" id="RVT91552.1"/>
    </source>
</evidence>
<dbReference type="Pfam" id="PF00263">
    <property type="entry name" value="Secretin"/>
    <property type="match status" value="1"/>
</dbReference>
<dbReference type="EMBL" id="SACL01000010">
    <property type="protein sequence ID" value="RVT91552.1"/>
    <property type="molecule type" value="Genomic_DNA"/>
</dbReference>
<protein>
    <submittedName>
        <fullName evidence="5">Pilus assembly protein CpaC</fullName>
    </submittedName>
</protein>
<feature type="chain" id="PRO_5019490296" evidence="2">
    <location>
        <begin position="26"/>
        <end position="494"/>
    </location>
</feature>
<comment type="similarity">
    <text evidence="1">Belongs to the bacterial secretin family.</text>
</comment>
<dbReference type="Proteomes" id="UP000282957">
    <property type="component" value="Unassembled WGS sequence"/>
</dbReference>
<feature type="domain" description="Pilus formation protein N-terminal" evidence="4">
    <location>
        <begin position="62"/>
        <end position="127"/>
    </location>
</feature>
<dbReference type="InterPro" id="IPR001775">
    <property type="entry name" value="GspD/PilQ"/>
</dbReference>
<organism evidence="5 6">
    <name type="scientific">Rhodovarius crocodyli</name>
    <dbReference type="NCBI Taxonomy" id="1979269"/>
    <lineage>
        <taxon>Bacteria</taxon>
        <taxon>Pseudomonadati</taxon>
        <taxon>Pseudomonadota</taxon>
        <taxon>Alphaproteobacteria</taxon>
        <taxon>Acetobacterales</taxon>
        <taxon>Roseomonadaceae</taxon>
        <taxon>Rhodovarius</taxon>
    </lineage>
</organism>
<dbReference type="PRINTS" id="PR00811">
    <property type="entry name" value="BCTERIALGSPD"/>
</dbReference>
<dbReference type="GO" id="GO:0009306">
    <property type="term" value="P:protein secretion"/>
    <property type="evidence" value="ECO:0007669"/>
    <property type="project" value="InterPro"/>
</dbReference>
<keyword evidence="2" id="KW-0732">Signal</keyword>
<reference evidence="5 6" key="1">
    <citation type="submission" date="2019-01" db="EMBL/GenBank/DDBJ databases">
        <authorList>
            <person name="Chen W.-M."/>
        </authorList>
    </citation>
    <scope>NUCLEOTIDE SEQUENCE [LARGE SCALE GENOMIC DNA]</scope>
    <source>
        <strain evidence="5 6">CCP-6</strain>
    </source>
</reference>
<dbReference type="InterPro" id="IPR032789">
    <property type="entry name" value="T2SS-T3SS_pil_N"/>
</dbReference>
<gene>
    <name evidence="5" type="ORF">EOD42_21515</name>
</gene>
<accession>A0A437M1R8</accession>
<dbReference type="PANTHER" id="PTHR30332">
    <property type="entry name" value="PROBABLE GENERAL SECRETION PATHWAY PROTEIN D"/>
    <property type="match status" value="1"/>
</dbReference>
<evidence type="ECO:0000256" key="2">
    <source>
        <dbReference type="SAM" id="SignalP"/>
    </source>
</evidence>
<dbReference type="OrthoDB" id="9775455at2"/>
<dbReference type="GO" id="GO:0015627">
    <property type="term" value="C:type II protein secretion system complex"/>
    <property type="evidence" value="ECO:0007669"/>
    <property type="project" value="TreeGrafter"/>
</dbReference>
<evidence type="ECO:0000313" key="6">
    <source>
        <dbReference type="Proteomes" id="UP000282957"/>
    </source>
</evidence>
<keyword evidence="6" id="KW-1185">Reference proteome</keyword>
<feature type="domain" description="Type II/III secretion system secretin-like" evidence="3">
    <location>
        <begin position="289"/>
        <end position="453"/>
    </location>
</feature>
<dbReference type="PANTHER" id="PTHR30332:SF17">
    <property type="entry name" value="TYPE IV PILIATION SYSTEM PROTEIN DR_0774-RELATED"/>
    <property type="match status" value="1"/>
</dbReference>
<dbReference type="RefSeq" id="WP_127789655.1">
    <property type="nucleotide sequence ID" value="NZ_SACL01000010.1"/>
</dbReference>
<proteinExistence type="inferred from homology"/>
<dbReference type="InterPro" id="IPR050810">
    <property type="entry name" value="Bact_Secretion_Sys_Channel"/>
</dbReference>
<name>A0A437M1R8_9PROT</name>
<evidence type="ECO:0000259" key="3">
    <source>
        <dbReference type="Pfam" id="PF00263"/>
    </source>
</evidence>
<dbReference type="AlphaFoldDB" id="A0A437M1R8"/>
<evidence type="ECO:0000256" key="1">
    <source>
        <dbReference type="RuleBase" id="RU004003"/>
    </source>
</evidence>